<evidence type="ECO:0000256" key="17">
    <source>
        <dbReference type="PIRSR" id="PIRSR000260-2"/>
    </source>
</evidence>
<evidence type="ECO:0000256" key="8">
    <source>
        <dbReference type="ARBA" id="ARBA00023004"/>
    </source>
</evidence>
<evidence type="ECO:0000256" key="6">
    <source>
        <dbReference type="ARBA" id="ARBA00022723"/>
    </source>
</evidence>
<comment type="subunit">
    <text evidence="12 15">Heterodimer of subunit A (variable subunit) and subunit B (catalytic subunit). Heterodimeric FTR forms a complex with ferredoxin and thioredoxin.</text>
</comment>
<protein>
    <recommendedName>
        <fullName evidence="4 15">Ferredoxin-thioredoxin reductase, catalytic chain</fullName>
        <shortName evidence="15">FTR-C</shortName>
        <ecNumber evidence="3 15">1.8.7.2</ecNumber>
    </recommendedName>
    <alternativeName>
        <fullName evidence="13 15">Ferredoxin-thioredoxin reductase subunit B</fullName>
    </alternativeName>
</protein>
<dbReference type="AlphaFoldDB" id="A0A8F0F757"/>
<dbReference type="PANTHER" id="PTHR35113">
    <property type="entry name" value="FERREDOXIN-THIOREDOXIN REDUCTASE CATALYTIC CHAIN, CHLOROPLASTIC"/>
    <property type="match status" value="1"/>
</dbReference>
<organism evidence="20">
    <name type="scientific">Protohalopteris sp</name>
    <dbReference type="NCBI Taxonomy" id="2843287"/>
    <lineage>
        <taxon>Eukaryota</taxon>
        <taxon>Sar</taxon>
        <taxon>Stramenopiles</taxon>
        <taxon>Ochrophyta</taxon>
        <taxon>PX clade</taxon>
        <taxon>Phaeophyceae</taxon>
        <taxon>Sphacelariales</taxon>
        <taxon>Stypocaulaceae</taxon>
        <taxon>Protohalopteris</taxon>
    </lineage>
</organism>
<feature type="active site" description="Nucleophile" evidence="16">
    <location>
        <position position="63"/>
    </location>
</feature>
<comment type="catalytic activity">
    <reaction evidence="14 15">
        <text>[thioredoxin]-disulfide + 2 reduced [2Fe-2S]-[ferredoxin] + 2 H(+) = [thioredoxin]-dithiol + 2 oxidized [2Fe-2S]-[ferredoxin]</text>
        <dbReference type="Rhea" id="RHEA:42336"/>
        <dbReference type="Rhea" id="RHEA-COMP:10000"/>
        <dbReference type="Rhea" id="RHEA-COMP:10001"/>
        <dbReference type="Rhea" id="RHEA-COMP:10698"/>
        <dbReference type="Rhea" id="RHEA-COMP:10700"/>
        <dbReference type="ChEBI" id="CHEBI:15378"/>
        <dbReference type="ChEBI" id="CHEBI:29950"/>
        <dbReference type="ChEBI" id="CHEBI:33737"/>
        <dbReference type="ChEBI" id="CHEBI:33738"/>
        <dbReference type="ChEBI" id="CHEBI:50058"/>
        <dbReference type="EC" id="1.8.7.2"/>
    </reaction>
</comment>
<evidence type="ECO:0000256" key="7">
    <source>
        <dbReference type="ARBA" id="ARBA00023002"/>
    </source>
</evidence>
<dbReference type="EMBL" id="MZ156028">
    <property type="protein sequence ID" value="QWK41858.1"/>
    <property type="molecule type" value="Genomic_DNA"/>
</dbReference>
<geneLocation type="plastid" evidence="20"/>
<keyword evidence="8 15" id="KW-0408">Iron</keyword>
<evidence type="ECO:0000256" key="18">
    <source>
        <dbReference type="PIRSR" id="PIRSR000260-3"/>
    </source>
</evidence>
<feature type="site" description="Increases the nucleophilicity of the active site Cys" evidence="18">
    <location>
        <position position="92"/>
    </location>
</feature>
<evidence type="ECO:0000256" key="3">
    <source>
        <dbReference type="ARBA" id="ARBA00012358"/>
    </source>
</evidence>
<accession>A0A8F0F757</accession>
<comment type="similarity">
    <text evidence="2 15">Belongs to the ferredoxin thioredoxin reductase beta subunit family.</text>
</comment>
<evidence type="ECO:0000256" key="13">
    <source>
        <dbReference type="ARBA" id="ARBA00030295"/>
    </source>
</evidence>
<keyword evidence="20" id="KW-0934">Plastid</keyword>
<evidence type="ECO:0000256" key="10">
    <source>
        <dbReference type="ARBA" id="ARBA00023157"/>
    </source>
</evidence>
<dbReference type="InterPro" id="IPR036644">
    <property type="entry name" value="FTR_bsu_sf"/>
</dbReference>
<keyword evidence="6 15" id="KW-0479">Metal-binding</keyword>
<evidence type="ECO:0000256" key="4">
    <source>
        <dbReference type="ARBA" id="ARBA00021195"/>
    </source>
</evidence>
<dbReference type="SUPFAM" id="SSF57662">
    <property type="entry name" value="Ferredoxin thioredoxin reductase (FTR), catalytic beta chain"/>
    <property type="match status" value="1"/>
</dbReference>
<dbReference type="InterPro" id="IPR024707">
    <property type="entry name" value="FTR_bsu_Cyanobacter"/>
</dbReference>
<dbReference type="EC" id="1.8.7.2" evidence="3 15"/>
<comment type="cofactor">
    <cofactor evidence="15 17">
        <name>[4Fe-4S] cluster</name>
        <dbReference type="ChEBI" id="CHEBI:49883"/>
    </cofactor>
    <text evidence="15 17">Binds 1 [4Fe-4S] cluster.</text>
</comment>
<evidence type="ECO:0000256" key="9">
    <source>
        <dbReference type="ARBA" id="ARBA00023014"/>
    </source>
</evidence>
<dbReference type="InterPro" id="IPR004209">
    <property type="entry name" value="FTR_bsu"/>
</dbReference>
<name>A0A8F0F757_9PHAE</name>
<keyword evidence="5 15" id="KW-0004">4Fe-4S</keyword>
<evidence type="ECO:0000256" key="14">
    <source>
        <dbReference type="ARBA" id="ARBA00048150"/>
    </source>
</evidence>
<evidence type="ECO:0000256" key="1">
    <source>
        <dbReference type="ARBA" id="ARBA00003945"/>
    </source>
</evidence>
<evidence type="ECO:0000313" key="20">
    <source>
        <dbReference type="EMBL" id="QWK41858.1"/>
    </source>
</evidence>
<dbReference type="PANTHER" id="PTHR35113:SF1">
    <property type="entry name" value="FERREDOXIN-THIOREDOXIN REDUCTASE CATALYTIC CHAIN, CHLOROPLASTIC"/>
    <property type="match status" value="1"/>
</dbReference>
<keyword evidence="7 15" id="KW-0560">Oxidoreductase</keyword>
<keyword evidence="11" id="KW-0676">Redox-active center</keyword>
<dbReference type="FunFam" id="3.90.460.10:FF:000001">
    <property type="entry name" value="Ferredoxin-thioredoxin reductase, catalytic chain"/>
    <property type="match status" value="1"/>
</dbReference>
<evidence type="ECO:0000256" key="16">
    <source>
        <dbReference type="PIRSR" id="PIRSR000260-1"/>
    </source>
</evidence>
<feature type="binding site" evidence="17">
    <location>
        <position position="91"/>
    </location>
    <ligand>
        <name>[4Fe-4S] cluster</name>
        <dbReference type="ChEBI" id="CHEBI:49883"/>
    </ligand>
</feature>
<feature type="binding site" evidence="17">
    <location>
        <position position="61"/>
    </location>
    <ligand>
        <name>[4Fe-4S] cluster</name>
        <dbReference type="ChEBI" id="CHEBI:49883"/>
    </ligand>
</feature>
<keyword evidence="10 19" id="KW-1015">Disulfide bond</keyword>
<reference evidence="20" key="1">
    <citation type="journal article" date="2021" name="Genome Biol. Evol.">
        <title>Genomic rearrangements and sequence evolution across brown algal organelles.</title>
        <authorList>
            <person name="Starko S."/>
            <person name="Bringloe T.T."/>
            <person name="Gomez M.S."/>
            <person name="Darby H."/>
            <person name="Graham S.W."/>
            <person name="Martone P.T."/>
        </authorList>
    </citation>
    <scope>NUCLEOTIDE SEQUENCE</scope>
</reference>
<evidence type="ECO:0000256" key="2">
    <source>
        <dbReference type="ARBA" id="ARBA00007941"/>
    </source>
</evidence>
<proteinExistence type="inferred from homology"/>
<feature type="binding site" evidence="17">
    <location>
        <position position="82"/>
    </location>
    <ligand>
        <name>[4Fe-4S] cluster</name>
        <dbReference type="ChEBI" id="CHEBI:49883"/>
    </ligand>
</feature>
<dbReference type="GO" id="GO:0046872">
    <property type="term" value="F:metal ion binding"/>
    <property type="evidence" value="ECO:0007669"/>
    <property type="project" value="UniProtKB-KW"/>
</dbReference>
<evidence type="ECO:0000256" key="12">
    <source>
        <dbReference type="ARBA" id="ARBA00026011"/>
    </source>
</evidence>
<sequence>MNSAKRENIDSNLLQSLESMHKFAQNYTKQTNTFFCLDPAITSVVITGLANYKSKYGVPLCPCRNYHNEKDEIDLNYWICPCVAMRERKECHCKLFLTPDQKFVSEKQEIDIETVYKNL</sequence>
<dbReference type="Pfam" id="PF02943">
    <property type="entry name" value="FeThRed_B"/>
    <property type="match status" value="1"/>
</dbReference>
<gene>
    <name evidence="20" type="primary">ftrB</name>
</gene>
<comment type="function">
    <text evidence="1 15">Catalytic subunit of the ferredoxin-thioredoxin reductase (FTR), which catalyzes the two-electron reduction of thioredoxins by the electrons provided by reduced ferredoxin.</text>
</comment>
<dbReference type="GO" id="GO:0016730">
    <property type="term" value="F:oxidoreductase activity, acting on iron-sulfur proteins as donors"/>
    <property type="evidence" value="ECO:0007669"/>
    <property type="project" value="InterPro"/>
</dbReference>
<feature type="binding site" evidence="17">
    <location>
        <position position="80"/>
    </location>
    <ligand>
        <name>[4Fe-4S] cluster</name>
        <dbReference type="ChEBI" id="CHEBI:49883"/>
    </ligand>
</feature>
<evidence type="ECO:0000256" key="15">
    <source>
        <dbReference type="PIRNR" id="PIRNR000260"/>
    </source>
</evidence>
<dbReference type="Gene3D" id="3.90.460.10">
    <property type="entry name" value="Ferredoxin thioredoxin reductase catalytic beta subunit"/>
    <property type="match status" value="1"/>
</dbReference>
<dbReference type="GO" id="GO:0051539">
    <property type="term" value="F:4 iron, 4 sulfur cluster binding"/>
    <property type="evidence" value="ECO:0007669"/>
    <property type="project" value="UniProtKB-KW"/>
</dbReference>
<feature type="disulfide bond" description="Redox-active" evidence="19">
    <location>
        <begin position="63"/>
        <end position="93"/>
    </location>
</feature>
<keyword evidence="9 15" id="KW-0411">Iron-sulfur</keyword>
<evidence type="ECO:0000256" key="5">
    <source>
        <dbReference type="ARBA" id="ARBA00022485"/>
    </source>
</evidence>
<evidence type="ECO:0000256" key="19">
    <source>
        <dbReference type="PIRSR" id="PIRSR000260-4"/>
    </source>
</evidence>
<dbReference type="PIRSF" id="PIRSF000260">
    <property type="entry name" value="FTRc"/>
    <property type="match status" value="1"/>
</dbReference>
<evidence type="ECO:0000256" key="11">
    <source>
        <dbReference type="ARBA" id="ARBA00023284"/>
    </source>
</evidence>